<gene>
    <name evidence="10" type="ORF">HHI36_019434</name>
</gene>
<protein>
    <submittedName>
        <fullName evidence="10">Uncharacterized protein</fullName>
    </submittedName>
</protein>
<dbReference type="GO" id="GO:0008170">
    <property type="term" value="F:N-methyltransferase activity"/>
    <property type="evidence" value="ECO:0007669"/>
    <property type="project" value="UniProtKB-ARBA"/>
</dbReference>
<keyword evidence="3" id="KW-0949">S-adenosyl-L-methionine</keyword>
<dbReference type="GO" id="GO:0008276">
    <property type="term" value="F:protein methyltransferase activity"/>
    <property type="evidence" value="ECO:0007669"/>
    <property type="project" value="UniProtKB-ARBA"/>
</dbReference>
<dbReference type="PANTHER" id="PTHR46165:SF2">
    <property type="entry name" value="SET AND MYND DOMAIN-CONTAINING PROTEIN 4"/>
    <property type="match status" value="1"/>
</dbReference>
<evidence type="ECO:0000256" key="4">
    <source>
        <dbReference type="ARBA" id="ARBA00022723"/>
    </source>
</evidence>
<organism evidence="10 11">
    <name type="scientific">Cryptolaemus montrouzieri</name>
    <dbReference type="NCBI Taxonomy" id="559131"/>
    <lineage>
        <taxon>Eukaryota</taxon>
        <taxon>Metazoa</taxon>
        <taxon>Ecdysozoa</taxon>
        <taxon>Arthropoda</taxon>
        <taxon>Hexapoda</taxon>
        <taxon>Insecta</taxon>
        <taxon>Pterygota</taxon>
        <taxon>Neoptera</taxon>
        <taxon>Endopterygota</taxon>
        <taxon>Coleoptera</taxon>
        <taxon>Polyphaga</taxon>
        <taxon>Cucujiformia</taxon>
        <taxon>Coccinelloidea</taxon>
        <taxon>Coccinellidae</taxon>
        <taxon>Scymninae</taxon>
        <taxon>Scymnini</taxon>
        <taxon>Cryptolaemus</taxon>
    </lineage>
</organism>
<evidence type="ECO:0000256" key="6">
    <source>
        <dbReference type="ARBA" id="ARBA00022833"/>
    </source>
</evidence>
<keyword evidence="6" id="KW-0862">Zinc</keyword>
<dbReference type="InterPro" id="IPR001214">
    <property type="entry name" value="SET_dom"/>
</dbReference>
<proteinExistence type="predicted"/>
<evidence type="ECO:0000313" key="11">
    <source>
        <dbReference type="Proteomes" id="UP001516400"/>
    </source>
</evidence>
<dbReference type="AlphaFoldDB" id="A0ABD2P310"/>
<keyword evidence="1" id="KW-0489">Methyltransferase</keyword>
<keyword evidence="2" id="KW-0808">Transferase</keyword>
<dbReference type="Gene3D" id="1.25.40.10">
    <property type="entry name" value="Tetratricopeptide repeat domain"/>
    <property type="match status" value="1"/>
</dbReference>
<evidence type="ECO:0000259" key="8">
    <source>
        <dbReference type="PROSITE" id="PS50280"/>
    </source>
</evidence>
<dbReference type="SUPFAM" id="SSF48452">
    <property type="entry name" value="TPR-like"/>
    <property type="match status" value="1"/>
</dbReference>
<dbReference type="PROSITE" id="PS50280">
    <property type="entry name" value="SET"/>
    <property type="match status" value="1"/>
</dbReference>
<name>A0ABD2P310_9CUCU</name>
<evidence type="ECO:0000313" key="10">
    <source>
        <dbReference type="EMBL" id="KAL3285325.1"/>
    </source>
</evidence>
<dbReference type="PROSITE" id="PS50865">
    <property type="entry name" value="ZF_MYND_2"/>
    <property type="match status" value="1"/>
</dbReference>
<dbReference type="InterPro" id="IPR002893">
    <property type="entry name" value="Znf_MYND"/>
</dbReference>
<dbReference type="SUPFAM" id="SSF82199">
    <property type="entry name" value="SET domain"/>
    <property type="match status" value="1"/>
</dbReference>
<reference evidence="10 11" key="1">
    <citation type="journal article" date="2021" name="BMC Biol.">
        <title>Horizontally acquired antibacterial genes associated with adaptive radiation of ladybird beetles.</title>
        <authorList>
            <person name="Li H.S."/>
            <person name="Tang X.F."/>
            <person name="Huang Y.H."/>
            <person name="Xu Z.Y."/>
            <person name="Chen M.L."/>
            <person name="Du X.Y."/>
            <person name="Qiu B.Y."/>
            <person name="Chen P.T."/>
            <person name="Zhang W."/>
            <person name="Slipinski A."/>
            <person name="Escalona H.E."/>
            <person name="Waterhouse R.M."/>
            <person name="Zwick A."/>
            <person name="Pang H."/>
        </authorList>
    </citation>
    <scope>NUCLEOTIDE SEQUENCE [LARGE SCALE GENOMIC DNA]</scope>
    <source>
        <strain evidence="10">SYSU2018</strain>
    </source>
</reference>
<dbReference type="PANTHER" id="PTHR46165">
    <property type="entry name" value="SET AND MYND DOMAIN-CONTAINING PROTEIN 4"/>
    <property type="match status" value="1"/>
</dbReference>
<dbReference type="GO" id="GO:0008757">
    <property type="term" value="F:S-adenosylmethionine-dependent methyltransferase activity"/>
    <property type="evidence" value="ECO:0007669"/>
    <property type="project" value="UniProtKB-ARBA"/>
</dbReference>
<dbReference type="InterPro" id="IPR046341">
    <property type="entry name" value="SET_dom_sf"/>
</dbReference>
<comment type="caution">
    <text evidence="10">The sequence shown here is derived from an EMBL/GenBank/DDBJ whole genome shotgun (WGS) entry which is preliminary data.</text>
</comment>
<dbReference type="Gene3D" id="1.10.220.160">
    <property type="match status" value="1"/>
</dbReference>
<dbReference type="Proteomes" id="UP001516400">
    <property type="component" value="Unassembled WGS sequence"/>
</dbReference>
<dbReference type="InterPro" id="IPR011990">
    <property type="entry name" value="TPR-like_helical_dom_sf"/>
</dbReference>
<keyword evidence="4" id="KW-0479">Metal-binding</keyword>
<evidence type="ECO:0000256" key="7">
    <source>
        <dbReference type="PROSITE-ProRule" id="PRU00134"/>
    </source>
</evidence>
<dbReference type="InterPro" id="IPR052097">
    <property type="entry name" value="SET-MYND_domain_protein"/>
</dbReference>
<accession>A0ABD2P310</accession>
<evidence type="ECO:0000259" key="9">
    <source>
        <dbReference type="PROSITE" id="PS50865"/>
    </source>
</evidence>
<dbReference type="Pfam" id="PF00856">
    <property type="entry name" value="SET"/>
    <property type="match status" value="1"/>
</dbReference>
<dbReference type="EMBL" id="JABFTP020000165">
    <property type="protein sequence ID" value="KAL3285325.1"/>
    <property type="molecule type" value="Genomic_DNA"/>
</dbReference>
<dbReference type="PROSITE" id="PS01360">
    <property type="entry name" value="ZF_MYND_1"/>
    <property type="match status" value="1"/>
</dbReference>
<feature type="domain" description="MYND-type" evidence="9">
    <location>
        <begin position="274"/>
        <end position="313"/>
    </location>
</feature>
<keyword evidence="11" id="KW-1185">Reference proteome</keyword>
<keyword evidence="5 7" id="KW-0863">Zinc-finger</keyword>
<dbReference type="Gene3D" id="2.170.270.10">
    <property type="entry name" value="SET domain"/>
    <property type="match status" value="1"/>
</dbReference>
<dbReference type="GO" id="GO:0008270">
    <property type="term" value="F:zinc ion binding"/>
    <property type="evidence" value="ECO:0007669"/>
    <property type="project" value="UniProtKB-KW"/>
</dbReference>
<evidence type="ECO:0000256" key="3">
    <source>
        <dbReference type="ARBA" id="ARBA00022691"/>
    </source>
</evidence>
<evidence type="ECO:0000256" key="5">
    <source>
        <dbReference type="ARBA" id="ARBA00022771"/>
    </source>
</evidence>
<evidence type="ECO:0000256" key="1">
    <source>
        <dbReference type="ARBA" id="ARBA00022603"/>
    </source>
</evidence>
<dbReference type="Gene3D" id="6.10.140.2220">
    <property type="match status" value="1"/>
</dbReference>
<dbReference type="GO" id="GO:0032259">
    <property type="term" value="P:methylation"/>
    <property type="evidence" value="ECO:0007669"/>
    <property type="project" value="UniProtKB-KW"/>
</dbReference>
<evidence type="ECO:0000256" key="2">
    <source>
        <dbReference type="ARBA" id="ARBA00022679"/>
    </source>
</evidence>
<feature type="domain" description="SET" evidence="8">
    <location>
        <begin position="224"/>
        <end position="500"/>
    </location>
</feature>
<sequence>MDLLTDTIKNDSLEGVLRKYKGFHYKPEEKSISHLFNKFFRQDLSHINEWLQNQFSHKVSKDDNVSTKYRQQGNIYYSKQNLKESLNSYTKSICYASPTSEEYSLALANRSAVTFRLGKYEDCLKDIDQCLESKYPQNLRLKVLIRKAECLQKLKKYNDLSTHCEEVLRLFEKVTVKDQDKYIEKLNLLRDSKVEEVYRHEETDSMYKLPCFKEENTDFAYASSKIKARYDTERGRHVIAKQSISKGDLLFLEKAFAFGTIFEEQTRDVSVEKCYHCLKNVFCGIPCTSCVRCVFCDTACRDNSWHQSHRWECEGMQTNIWYHLGIAFPAFRAFLKGITSSYMNKDNLKNECFGNKNDNYPYFNSLVYHIRDNDIETFICSTIVVRYLCVYTDFFPWYLTQPNCPVKDLSKATTYVGHLIAKHILQLENNSSVIEHWTEGKSEFDLPNKKVPVACGIFPSVSIMNHSCKPNIAIYFVCDTIVVKALEDIQINEEVFNCYGIDYRAMGRTERQKYCLSLYNFECNCVICLDPMKEIEMFDSFICVKCGHIIPDNEQINFYSCENCCMNTDINQLREINENAGKLLEDENNEAALLTCLDRRKKYLVKNIQTCKRYITNYMNCMLRMKTSTV</sequence>